<evidence type="ECO:0000313" key="10">
    <source>
        <dbReference type="Proteomes" id="UP000262832"/>
    </source>
</evidence>
<dbReference type="NCBIfam" id="TIGR01536">
    <property type="entry name" value="asn_synth_AEB"/>
    <property type="match status" value="1"/>
</dbReference>
<dbReference type="InterPro" id="IPR017539">
    <property type="entry name" value="XrtA_amidotfase"/>
</dbReference>
<proteinExistence type="inferred from homology"/>
<accession>A0ABN5PQG5</accession>
<keyword evidence="4" id="KW-0547">Nucleotide-binding</keyword>
<dbReference type="Pfam" id="PF13537">
    <property type="entry name" value="GATase_7"/>
    <property type="match status" value="1"/>
</dbReference>
<dbReference type="SUPFAM" id="SSF52402">
    <property type="entry name" value="Adenine nucleotide alpha hydrolases-like"/>
    <property type="match status" value="1"/>
</dbReference>
<dbReference type="PANTHER" id="PTHR43284">
    <property type="entry name" value="ASPARAGINE SYNTHETASE (GLUTAMINE-HYDROLYZING)"/>
    <property type="match status" value="1"/>
</dbReference>
<dbReference type="Gene3D" id="3.60.20.10">
    <property type="entry name" value="Glutamine Phosphoribosylpyrophosphate, subunit 1, domain 1"/>
    <property type="match status" value="1"/>
</dbReference>
<comment type="catalytic activity">
    <reaction evidence="7">
        <text>L-aspartate + L-glutamine + ATP + H2O = L-asparagine + L-glutamate + AMP + diphosphate + H(+)</text>
        <dbReference type="Rhea" id="RHEA:12228"/>
        <dbReference type="ChEBI" id="CHEBI:15377"/>
        <dbReference type="ChEBI" id="CHEBI:15378"/>
        <dbReference type="ChEBI" id="CHEBI:29985"/>
        <dbReference type="ChEBI" id="CHEBI:29991"/>
        <dbReference type="ChEBI" id="CHEBI:30616"/>
        <dbReference type="ChEBI" id="CHEBI:33019"/>
        <dbReference type="ChEBI" id="CHEBI:58048"/>
        <dbReference type="ChEBI" id="CHEBI:58359"/>
        <dbReference type="ChEBI" id="CHEBI:456215"/>
        <dbReference type="EC" id="6.3.5.4"/>
    </reaction>
</comment>
<dbReference type="EC" id="6.3.5.4" evidence="3"/>
<dbReference type="Pfam" id="PF00733">
    <property type="entry name" value="Asn_synthase"/>
    <property type="match status" value="1"/>
</dbReference>
<evidence type="ECO:0000256" key="6">
    <source>
        <dbReference type="ARBA" id="ARBA00022962"/>
    </source>
</evidence>
<dbReference type="InterPro" id="IPR001962">
    <property type="entry name" value="Asn_synthase"/>
</dbReference>
<evidence type="ECO:0000256" key="3">
    <source>
        <dbReference type="ARBA" id="ARBA00012737"/>
    </source>
</evidence>
<dbReference type="SUPFAM" id="SSF56235">
    <property type="entry name" value="N-terminal nucleophile aminohydrolases (Ntn hydrolases)"/>
    <property type="match status" value="1"/>
</dbReference>
<feature type="domain" description="Glutamine amidotransferase type-2" evidence="8">
    <location>
        <begin position="2"/>
        <end position="214"/>
    </location>
</feature>
<keyword evidence="6" id="KW-0315">Glutamine amidotransferase</keyword>
<evidence type="ECO:0000256" key="2">
    <source>
        <dbReference type="ARBA" id="ARBA00005752"/>
    </source>
</evidence>
<comment type="pathway">
    <text evidence="1">Amino-acid biosynthesis; L-asparagine biosynthesis; L-asparagine from L-aspartate (L-Gln route): step 1/1.</text>
</comment>
<comment type="similarity">
    <text evidence="2">Belongs to the asparagine synthetase family.</text>
</comment>
<dbReference type="NCBIfam" id="TIGR03108">
    <property type="entry name" value="eps_aminotran_1"/>
    <property type="match status" value="1"/>
</dbReference>
<dbReference type="InterPro" id="IPR017932">
    <property type="entry name" value="GATase_2_dom"/>
</dbReference>
<dbReference type="Proteomes" id="UP000262832">
    <property type="component" value="Plasmid pVa1"/>
</dbReference>
<dbReference type="InterPro" id="IPR006426">
    <property type="entry name" value="Asn_synth_AEB"/>
</dbReference>
<reference evidence="9 10" key="1">
    <citation type="submission" date="2018-08" db="EMBL/GenBank/DDBJ databases">
        <title>Genomic taxonomy of the Vibrionaceae family.</title>
        <authorList>
            <person name="Gomez-Gil B."/>
            <person name="Tanaka M."/>
            <person name="Sawabe T."/>
            <person name="Enciso-Ibarra K."/>
        </authorList>
    </citation>
    <scope>NUCLEOTIDE SEQUENCE [LARGE SCALE GENOMIC DNA]</scope>
    <source>
        <strain evidence="9 10">CAIM 1831</strain>
        <plasmid evidence="10">pva1</plasmid>
    </source>
</reference>
<dbReference type="Gene3D" id="3.40.50.620">
    <property type="entry name" value="HUPs"/>
    <property type="match status" value="2"/>
</dbReference>
<dbReference type="PANTHER" id="PTHR43284:SF1">
    <property type="entry name" value="ASPARAGINE SYNTHETASE"/>
    <property type="match status" value="1"/>
</dbReference>
<dbReference type="InterPro" id="IPR014729">
    <property type="entry name" value="Rossmann-like_a/b/a_fold"/>
</dbReference>
<sequence>MCGISGIFNLRAYSSIDSHLLKHINRTQSHRGPDDEGYFIDAHVGLGHRRLSIIDLSSGQQPIFNEDHSVCVVFNGEIYNFESLVAELTHLGHRFSTHSDTEVIVHAWEEWGELCINRFRGMFTFALWDRNKRQLLIARDRLGKKPLYYTQTSAGQLVFGSELKVVLSHPDVDKTLRSEMAEEYFMYGYIPDPYSAYKHVFKLNPGHFMLLTPGSDIEQHAYWDLTAPIQHHSWENVQTELIERLNESVRIRLLSDVPLGAFLSGGVDSSAITALMAGLQDSPVNTCAIGFNEAHYDESEYANQIAARYQTNHVSQIVSSNDYHLLDELSNIYDEPFADSSALPTYQVCQLARQNVKVALSGDGGDEIFAGYRRQRMHITEQRFRDSIPFEVRKPLFGGLASVYPKADWAPKPLRAKTTLQSLAMDTVEAYANTMSKLRLGQRRQLFSPNYLRELSGYTGLEIMKQHAKAAPTDDPLKQIQYLDFKTWLPGDILTKVDRASMAHSLEVRSPLLDHVFVEWAFSIQSSDNIRGHEGKYAFKKALEPYVDHNILYRPKMGFSIPIAQWFRGPLKESLSTTILSDNMLDSDFFSVQALKNIINEHTAGRANHADALWCLLMFAKFMNRQ</sequence>
<evidence type="ECO:0000256" key="1">
    <source>
        <dbReference type="ARBA" id="ARBA00005187"/>
    </source>
</evidence>
<protein>
    <recommendedName>
        <fullName evidence="3">asparagine synthase (glutamine-hydrolyzing)</fullName>
        <ecNumber evidence="3">6.3.5.4</ecNumber>
    </recommendedName>
</protein>
<name>A0ABN5PQG5_9VIBR</name>
<dbReference type="InterPro" id="IPR051786">
    <property type="entry name" value="ASN_synthetase/amidase"/>
</dbReference>
<dbReference type="RefSeq" id="WP_128813611.1">
    <property type="nucleotide sequence ID" value="NZ_CP032095.1"/>
</dbReference>
<keyword evidence="10" id="KW-1185">Reference proteome</keyword>
<geneLocation type="plasmid" evidence="10">
    <name>pva1</name>
</geneLocation>
<keyword evidence="9" id="KW-0614">Plasmid</keyword>
<dbReference type="PROSITE" id="PS51278">
    <property type="entry name" value="GATASE_TYPE_2"/>
    <property type="match status" value="1"/>
</dbReference>
<evidence type="ECO:0000313" key="9">
    <source>
        <dbReference type="EMBL" id="AXY03730.1"/>
    </source>
</evidence>
<evidence type="ECO:0000256" key="4">
    <source>
        <dbReference type="ARBA" id="ARBA00022741"/>
    </source>
</evidence>
<keyword evidence="5" id="KW-0067">ATP-binding</keyword>
<evidence type="ECO:0000256" key="7">
    <source>
        <dbReference type="ARBA" id="ARBA00048741"/>
    </source>
</evidence>
<organism evidence="9 10">
    <name type="scientific">Vibrio alfacsensis</name>
    <dbReference type="NCBI Taxonomy" id="1074311"/>
    <lineage>
        <taxon>Bacteria</taxon>
        <taxon>Pseudomonadati</taxon>
        <taxon>Pseudomonadota</taxon>
        <taxon>Gammaproteobacteria</taxon>
        <taxon>Vibrionales</taxon>
        <taxon>Vibrionaceae</taxon>
        <taxon>Vibrio</taxon>
    </lineage>
</organism>
<dbReference type="CDD" id="cd01991">
    <property type="entry name" value="Asn_synthase_B_C"/>
    <property type="match status" value="1"/>
</dbReference>
<dbReference type="InterPro" id="IPR029055">
    <property type="entry name" value="Ntn_hydrolases_N"/>
</dbReference>
<dbReference type="EMBL" id="CP032095">
    <property type="protein sequence ID" value="AXY03730.1"/>
    <property type="molecule type" value="Genomic_DNA"/>
</dbReference>
<evidence type="ECO:0000256" key="5">
    <source>
        <dbReference type="ARBA" id="ARBA00022840"/>
    </source>
</evidence>
<evidence type="ECO:0000259" key="8">
    <source>
        <dbReference type="PROSITE" id="PS51278"/>
    </source>
</evidence>
<dbReference type="PIRSF" id="PIRSF001589">
    <property type="entry name" value="Asn_synthetase_glu-h"/>
    <property type="match status" value="1"/>
</dbReference>
<dbReference type="InterPro" id="IPR033738">
    <property type="entry name" value="AsnB_N"/>
</dbReference>
<gene>
    <name evidence="9" type="ORF">D1115_22910</name>
</gene>
<dbReference type="CDD" id="cd00712">
    <property type="entry name" value="AsnB"/>
    <property type="match status" value="1"/>
</dbReference>